<reference evidence="1 2" key="1">
    <citation type="submission" date="2019-05" db="EMBL/GenBank/DDBJ databases">
        <title>Draft genome sequence of Actinomadura geliboluensis A8036.</title>
        <authorList>
            <person name="Saricaoglu S."/>
            <person name="Isik K."/>
        </authorList>
    </citation>
    <scope>NUCLEOTIDE SEQUENCE [LARGE SCALE GENOMIC DNA]</scope>
    <source>
        <strain evidence="1 2">A8036</strain>
    </source>
</reference>
<sequence>MGTALVAAGMLAPATGEATGRGGVAVEPGMVRPGEHVRVSVPGCAGARVESEVFTGRAVDGAATVKADAVPGEYAVAARCGSRKVTGEVRVAGRVGWPDILPTDH</sequence>
<gene>
    <name evidence="1" type="ORF">ETD96_38540</name>
</gene>
<protein>
    <submittedName>
        <fullName evidence="1">Uncharacterized protein</fullName>
    </submittedName>
</protein>
<comment type="caution">
    <text evidence="1">The sequence shown here is derived from an EMBL/GenBank/DDBJ whole genome shotgun (WGS) entry which is preliminary data.</text>
</comment>
<evidence type="ECO:0000313" key="2">
    <source>
        <dbReference type="Proteomes" id="UP000305238"/>
    </source>
</evidence>
<proteinExistence type="predicted"/>
<name>A0A5S4G4G5_9ACTN</name>
<dbReference type="Proteomes" id="UP000305238">
    <property type="component" value="Unassembled WGS sequence"/>
</dbReference>
<accession>A0A5S4G4G5</accession>
<dbReference type="EMBL" id="VCKZ01000464">
    <property type="protein sequence ID" value="TMR27907.1"/>
    <property type="molecule type" value="Genomic_DNA"/>
</dbReference>
<organism evidence="1 2">
    <name type="scientific">Actinomadura geliboluensis</name>
    <dbReference type="NCBI Taxonomy" id="882440"/>
    <lineage>
        <taxon>Bacteria</taxon>
        <taxon>Bacillati</taxon>
        <taxon>Actinomycetota</taxon>
        <taxon>Actinomycetes</taxon>
        <taxon>Streptosporangiales</taxon>
        <taxon>Thermomonosporaceae</taxon>
        <taxon>Actinomadura</taxon>
    </lineage>
</organism>
<evidence type="ECO:0000313" key="1">
    <source>
        <dbReference type="EMBL" id="TMR27907.1"/>
    </source>
</evidence>
<dbReference type="AlphaFoldDB" id="A0A5S4G4G5"/>
<dbReference type="OrthoDB" id="3480919at2"/>
<keyword evidence="2" id="KW-1185">Reference proteome</keyword>